<dbReference type="Gene3D" id="3.10.110.10">
    <property type="entry name" value="Ubiquitin Conjugating Enzyme"/>
    <property type="match status" value="1"/>
</dbReference>
<dbReference type="AlphaFoldDB" id="A0AAD9MQM4"/>
<accession>A0AAD9MQM4</accession>
<evidence type="ECO:0000256" key="1">
    <source>
        <dbReference type="SAM" id="Coils"/>
    </source>
</evidence>
<dbReference type="Proteomes" id="UP001208570">
    <property type="component" value="Unassembled WGS sequence"/>
</dbReference>
<comment type="caution">
    <text evidence="3">The sequence shown here is derived from an EMBL/GenBank/DDBJ whole genome shotgun (WGS) entry which is preliminary data.</text>
</comment>
<sequence length="523" mass="59671">MAAGGVDDDLGKEFEDWLNIAADDCIFMLQKTAEADGMVTMKLLLKGEQEFILHCPSGYPEYEGHFYVEADRSIHLWANALNEFLLDHVQRLTLAQVLNKALALYALERRESDRCSEEDDGCGEEYEEEEHTSGSFVLPDEDLFSPTDWELQVARKKKRWAQKEVTVRQEIEMKSRLGAVTSDGSSHSASSQDRNNSQQIFTSSAASGILTNDLVKIMENEEVYGITADPIDDNIYQWRVHLFNFDQDSSLAKDLEEVNKLFGYSSIELQLDFAIDLYPFYPPIVKVVRPHLQASMMQRVTNMEMLKLSFWNATKDMLSVLMDIKQFLQKWARLEVVSERNDRKRYPRGSYVDIEHHLLKLALVSEVNPRANNKYHLDVDLASPPAVSNAQHKDSDPFEVAVQKLITTNKAGKTPITLEAMVLLLRAQGQSLKDSYEKRLAEKDSQIADLTARTRDLELKCDRLDQFDRRNSLRVRGIPESKDVSSAEDTDQMVIDLGTTLSLNITSIDIARSHRQRYFGKIC</sequence>
<feature type="compositionally biased region" description="Acidic residues" evidence="2">
    <location>
        <begin position="116"/>
        <end position="130"/>
    </location>
</feature>
<proteinExistence type="predicted"/>
<evidence type="ECO:0000256" key="2">
    <source>
        <dbReference type="SAM" id="MobiDB-lite"/>
    </source>
</evidence>
<feature type="coiled-coil region" evidence="1">
    <location>
        <begin position="433"/>
        <end position="460"/>
    </location>
</feature>
<feature type="region of interest" description="Disordered" evidence="2">
    <location>
        <begin position="115"/>
        <end position="134"/>
    </location>
</feature>
<evidence type="ECO:0000313" key="4">
    <source>
        <dbReference type="Proteomes" id="UP001208570"/>
    </source>
</evidence>
<name>A0AAD9MQM4_9ANNE</name>
<organism evidence="3 4">
    <name type="scientific">Paralvinella palmiformis</name>
    <dbReference type="NCBI Taxonomy" id="53620"/>
    <lineage>
        <taxon>Eukaryota</taxon>
        <taxon>Metazoa</taxon>
        <taxon>Spiralia</taxon>
        <taxon>Lophotrochozoa</taxon>
        <taxon>Annelida</taxon>
        <taxon>Polychaeta</taxon>
        <taxon>Sedentaria</taxon>
        <taxon>Canalipalpata</taxon>
        <taxon>Terebellida</taxon>
        <taxon>Terebelliformia</taxon>
        <taxon>Alvinellidae</taxon>
        <taxon>Paralvinella</taxon>
    </lineage>
</organism>
<keyword evidence="4" id="KW-1185">Reference proteome</keyword>
<reference evidence="3" key="1">
    <citation type="journal article" date="2023" name="Mol. Biol. Evol.">
        <title>Third-Generation Sequencing Reveals the Adaptive Role of the Epigenome in Three Deep-Sea Polychaetes.</title>
        <authorList>
            <person name="Perez M."/>
            <person name="Aroh O."/>
            <person name="Sun Y."/>
            <person name="Lan Y."/>
            <person name="Juniper S.K."/>
            <person name="Young C.R."/>
            <person name="Angers B."/>
            <person name="Qian P.Y."/>
        </authorList>
    </citation>
    <scope>NUCLEOTIDE SEQUENCE</scope>
    <source>
        <strain evidence="3">P08H-3</strain>
    </source>
</reference>
<dbReference type="SUPFAM" id="SSF54495">
    <property type="entry name" value="UBC-like"/>
    <property type="match status" value="1"/>
</dbReference>
<feature type="region of interest" description="Disordered" evidence="2">
    <location>
        <begin position="178"/>
        <end position="198"/>
    </location>
</feature>
<dbReference type="EMBL" id="JAODUP010001833">
    <property type="protein sequence ID" value="KAK2139374.1"/>
    <property type="molecule type" value="Genomic_DNA"/>
</dbReference>
<protein>
    <submittedName>
        <fullName evidence="3">Uncharacterized protein</fullName>
    </submittedName>
</protein>
<dbReference type="CDD" id="cd23802">
    <property type="entry name" value="UBCc_UBE2Q"/>
    <property type="match status" value="1"/>
</dbReference>
<dbReference type="InterPro" id="IPR016135">
    <property type="entry name" value="UBQ-conjugating_enzyme/RWD"/>
</dbReference>
<evidence type="ECO:0000313" key="3">
    <source>
        <dbReference type="EMBL" id="KAK2139374.1"/>
    </source>
</evidence>
<keyword evidence="1" id="KW-0175">Coiled coil</keyword>
<feature type="compositionally biased region" description="Low complexity" evidence="2">
    <location>
        <begin position="182"/>
        <end position="191"/>
    </location>
</feature>
<gene>
    <name evidence="3" type="ORF">LSH36_1836g00002</name>
</gene>